<organism evidence="2 3">
    <name type="scientific">Nocardia amamiensis</name>
    <dbReference type="NCBI Taxonomy" id="404578"/>
    <lineage>
        <taxon>Bacteria</taxon>
        <taxon>Bacillati</taxon>
        <taxon>Actinomycetota</taxon>
        <taxon>Actinomycetes</taxon>
        <taxon>Mycobacteriales</taxon>
        <taxon>Nocardiaceae</taxon>
        <taxon>Nocardia</taxon>
    </lineage>
</organism>
<keyword evidence="3" id="KW-1185">Reference proteome</keyword>
<dbReference type="EMBL" id="JADLQX010000018">
    <property type="protein sequence ID" value="MBF6300436.1"/>
    <property type="molecule type" value="Genomic_DNA"/>
</dbReference>
<protein>
    <submittedName>
        <fullName evidence="2">Uncharacterized protein</fullName>
    </submittedName>
</protein>
<sequence length="174" mass="18520">MLEGGVGLAQHPDDRRAPAVVVGGEYPQPAQVRARRAGQRRAAGAAAGSVAAAHVRHPQLGQLAAAERAGVAQQQQRGVPQRGHPRVQGARAGVQVGDHSEHVLKDQRRGLARRARAHLCVVGLSIPVIVWRTSSGDPGCGYPASAWRRLIAATQRNVATARRPAPHARCGWRR</sequence>
<dbReference type="RefSeq" id="WP_195131681.1">
    <property type="nucleotide sequence ID" value="NZ_JADLQX010000018.1"/>
</dbReference>
<accession>A0ABS0CV15</accession>
<evidence type="ECO:0000313" key="3">
    <source>
        <dbReference type="Proteomes" id="UP000702209"/>
    </source>
</evidence>
<gene>
    <name evidence="2" type="ORF">IU459_23235</name>
</gene>
<reference evidence="2 3" key="1">
    <citation type="submission" date="2020-10" db="EMBL/GenBank/DDBJ databases">
        <title>Identification of Nocardia species via Next-generation sequencing and recognition of intraspecies genetic diversity.</title>
        <authorList>
            <person name="Li P."/>
            <person name="Li P."/>
            <person name="Lu B."/>
        </authorList>
    </citation>
    <scope>NUCLEOTIDE SEQUENCE [LARGE SCALE GENOMIC DNA]</scope>
    <source>
        <strain evidence="2 3">BJ06-0157</strain>
    </source>
</reference>
<evidence type="ECO:0000313" key="2">
    <source>
        <dbReference type="EMBL" id="MBF6300436.1"/>
    </source>
</evidence>
<dbReference type="Proteomes" id="UP000702209">
    <property type="component" value="Unassembled WGS sequence"/>
</dbReference>
<comment type="caution">
    <text evidence="2">The sequence shown here is derived from an EMBL/GenBank/DDBJ whole genome shotgun (WGS) entry which is preliminary data.</text>
</comment>
<evidence type="ECO:0000256" key="1">
    <source>
        <dbReference type="SAM" id="MobiDB-lite"/>
    </source>
</evidence>
<proteinExistence type="predicted"/>
<name>A0ABS0CV15_9NOCA</name>
<feature type="region of interest" description="Disordered" evidence="1">
    <location>
        <begin position="1"/>
        <end position="20"/>
    </location>
</feature>